<organism evidence="1 2">
    <name type="scientific">Klebsiella pneumoniae</name>
    <dbReference type="NCBI Taxonomy" id="573"/>
    <lineage>
        <taxon>Bacteria</taxon>
        <taxon>Pseudomonadati</taxon>
        <taxon>Pseudomonadota</taxon>
        <taxon>Gammaproteobacteria</taxon>
        <taxon>Enterobacterales</taxon>
        <taxon>Enterobacteriaceae</taxon>
        <taxon>Klebsiella/Raoultella group</taxon>
        <taxon>Klebsiella</taxon>
        <taxon>Klebsiella pneumoniae complex</taxon>
    </lineage>
</organism>
<dbReference type="GO" id="GO:0016740">
    <property type="term" value="F:transferase activity"/>
    <property type="evidence" value="ECO:0007669"/>
    <property type="project" value="UniProtKB-KW"/>
</dbReference>
<protein>
    <submittedName>
        <fullName evidence="1">Protein acetyltransferase</fullName>
    </submittedName>
</protein>
<keyword evidence="1" id="KW-0808">Transferase</keyword>
<dbReference type="AlphaFoldDB" id="A0A377WQD5"/>
<evidence type="ECO:0000313" key="2">
    <source>
        <dbReference type="Proteomes" id="UP000254799"/>
    </source>
</evidence>
<sequence>MIGLARKLGFTVDIQLEDGIVSLSLPLNQG</sequence>
<dbReference type="Proteomes" id="UP000254799">
    <property type="component" value="Unassembled WGS sequence"/>
</dbReference>
<name>A0A377WQD5_KLEPN</name>
<dbReference type="EMBL" id="UGLC01000002">
    <property type="protein sequence ID" value="STT56052.1"/>
    <property type="molecule type" value="Genomic_DNA"/>
</dbReference>
<accession>A0A377WQD5</accession>
<gene>
    <name evidence="1" type="ORF">NCTC8849_04686</name>
</gene>
<proteinExistence type="predicted"/>
<evidence type="ECO:0000313" key="1">
    <source>
        <dbReference type="EMBL" id="STT56052.1"/>
    </source>
</evidence>
<reference evidence="1 2" key="1">
    <citation type="submission" date="2018-06" db="EMBL/GenBank/DDBJ databases">
        <authorList>
            <consortium name="Pathogen Informatics"/>
            <person name="Doyle S."/>
        </authorList>
    </citation>
    <scope>NUCLEOTIDE SEQUENCE [LARGE SCALE GENOMIC DNA]</scope>
    <source>
        <strain evidence="1 2">NCTC8849</strain>
    </source>
</reference>